<feature type="compositionally biased region" description="Polar residues" evidence="1">
    <location>
        <begin position="305"/>
        <end position="321"/>
    </location>
</feature>
<dbReference type="AlphaFoldDB" id="A0A6G1IGI2"/>
<name>A0A6G1IGI2_9PLEO</name>
<proteinExistence type="predicted"/>
<keyword evidence="3" id="KW-1185">Reference proteome</keyword>
<feature type="compositionally biased region" description="Polar residues" evidence="1">
    <location>
        <begin position="607"/>
        <end position="620"/>
    </location>
</feature>
<feature type="compositionally biased region" description="Basic residues" evidence="1">
    <location>
        <begin position="807"/>
        <end position="816"/>
    </location>
</feature>
<evidence type="ECO:0000313" key="2">
    <source>
        <dbReference type="EMBL" id="KAF2677334.1"/>
    </source>
</evidence>
<protein>
    <submittedName>
        <fullName evidence="2">Uncharacterized protein</fullName>
    </submittedName>
</protein>
<organism evidence="2 3">
    <name type="scientific">Lentithecium fluviatile CBS 122367</name>
    <dbReference type="NCBI Taxonomy" id="1168545"/>
    <lineage>
        <taxon>Eukaryota</taxon>
        <taxon>Fungi</taxon>
        <taxon>Dikarya</taxon>
        <taxon>Ascomycota</taxon>
        <taxon>Pezizomycotina</taxon>
        <taxon>Dothideomycetes</taxon>
        <taxon>Pleosporomycetidae</taxon>
        <taxon>Pleosporales</taxon>
        <taxon>Massarineae</taxon>
        <taxon>Lentitheciaceae</taxon>
        <taxon>Lentithecium</taxon>
    </lineage>
</organism>
<evidence type="ECO:0000256" key="1">
    <source>
        <dbReference type="SAM" id="MobiDB-lite"/>
    </source>
</evidence>
<feature type="compositionally biased region" description="Basic and acidic residues" evidence="1">
    <location>
        <begin position="524"/>
        <end position="533"/>
    </location>
</feature>
<feature type="compositionally biased region" description="Basic and acidic residues" evidence="1">
    <location>
        <begin position="95"/>
        <end position="112"/>
    </location>
</feature>
<feature type="compositionally biased region" description="Polar residues" evidence="1">
    <location>
        <begin position="237"/>
        <end position="253"/>
    </location>
</feature>
<feature type="compositionally biased region" description="Basic residues" evidence="1">
    <location>
        <begin position="553"/>
        <end position="563"/>
    </location>
</feature>
<feature type="region of interest" description="Disordered" evidence="1">
    <location>
        <begin position="600"/>
        <end position="665"/>
    </location>
</feature>
<dbReference type="Proteomes" id="UP000799291">
    <property type="component" value="Unassembled WGS sequence"/>
</dbReference>
<feature type="region of interest" description="Disordered" evidence="1">
    <location>
        <begin position="153"/>
        <end position="378"/>
    </location>
</feature>
<accession>A0A6G1IGI2</accession>
<reference evidence="2" key="1">
    <citation type="journal article" date="2020" name="Stud. Mycol.">
        <title>101 Dothideomycetes genomes: a test case for predicting lifestyles and emergence of pathogens.</title>
        <authorList>
            <person name="Haridas S."/>
            <person name="Albert R."/>
            <person name="Binder M."/>
            <person name="Bloem J."/>
            <person name="Labutti K."/>
            <person name="Salamov A."/>
            <person name="Andreopoulos B."/>
            <person name="Baker S."/>
            <person name="Barry K."/>
            <person name="Bills G."/>
            <person name="Bluhm B."/>
            <person name="Cannon C."/>
            <person name="Castanera R."/>
            <person name="Culley D."/>
            <person name="Daum C."/>
            <person name="Ezra D."/>
            <person name="Gonzalez J."/>
            <person name="Henrissat B."/>
            <person name="Kuo A."/>
            <person name="Liang C."/>
            <person name="Lipzen A."/>
            <person name="Lutzoni F."/>
            <person name="Magnuson J."/>
            <person name="Mondo S."/>
            <person name="Nolan M."/>
            <person name="Ohm R."/>
            <person name="Pangilinan J."/>
            <person name="Park H.-J."/>
            <person name="Ramirez L."/>
            <person name="Alfaro M."/>
            <person name="Sun H."/>
            <person name="Tritt A."/>
            <person name="Yoshinaga Y."/>
            <person name="Zwiers L.-H."/>
            <person name="Turgeon B."/>
            <person name="Goodwin S."/>
            <person name="Spatafora J."/>
            <person name="Crous P."/>
            <person name="Grigoriev I."/>
        </authorList>
    </citation>
    <scope>NUCLEOTIDE SEQUENCE</scope>
    <source>
        <strain evidence="2">CBS 122367</strain>
    </source>
</reference>
<evidence type="ECO:0000313" key="3">
    <source>
        <dbReference type="Proteomes" id="UP000799291"/>
    </source>
</evidence>
<feature type="compositionally biased region" description="Polar residues" evidence="1">
    <location>
        <begin position="208"/>
        <end position="220"/>
    </location>
</feature>
<dbReference type="OrthoDB" id="3778423at2759"/>
<gene>
    <name evidence="2" type="ORF">K458DRAFT_409736</name>
</gene>
<feature type="region of interest" description="Disordered" evidence="1">
    <location>
        <begin position="524"/>
        <end position="584"/>
    </location>
</feature>
<dbReference type="EMBL" id="MU005623">
    <property type="protein sequence ID" value="KAF2677334.1"/>
    <property type="molecule type" value="Genomic_DNA"/>
</dbReference>
<feature type="compositionally biased region" description="Polar residues" evidence="1">
    <location>
        <begin position="23"/>
        <end position="34"/>
    </location>
</feature>
<feature type="compositionally biased region" description="Basic and acidic residues" evidence="1">
    <location>
        <begin position="183"/>
        <end position="196"/>
    </location>
</feature>
<feature type="region of interest" description="Disordered" evidence="1">
    <location>
        <begin position="766"/>
        <end position="816"/>
    </location>
</feature>
<sequence length="816" mass="90681">MASPSGRMLQEKDDRERSSDRSGSQIPPSPSENGQVAGHNDSENHMFYATSDPAHQPHSRYFVADTAVEGTPSHLASHLAPQPAQQGLSPLTGFSRDRRQTLSPHSARDLLRRSRGTGQDLATPLSPHQAAYAHPSPVPIVPTALRIGTAPVSQQLQEDEDQEYSTFNEDLDAAGSPDDQEYGDGRVDADDKELKGENQTPHKYYGPATTSSIQYQQFAQQLGPAVPGQHLPAELNASLQHQPLEQLPAQSLAGSEPPRTVSHTSQNRSRFNDSPGGYTASPSQQQGARHRIPPPTRAVDRSQVWIPSTPISEPDSAQTPSGKGRKGKEERNHRLPLRERHRDTGLFYNSHEEASSATKGPEWKMPENDPTIPQTDSEKQDWVRRLYDAFQSREEFKDKGSGPVVKARWLKKDDRGQYLDYYGADTVERVCWEIVEIVCKLHRVGPGWILVFDHETWRKGEKENHLNFHERMKALIELMKVFKNRCDKMMKGENTFATILAPLEAKKTAMNNREANDHRQECLRAGRKLKNEGTKPATQTKEDETGLSEAQSHTKRKKRKYTKRGSAGSEEATPHQDAAPQPRQADYTVRLQQSLQSLPNDLRLGQMQPSQRGGPVSTNAGRHGGVHGRQYGGHMNPNSAPFCFQQDLGNQPHGGQISTRYFDGTPTSTYVEQHGSNNVGSTYPQQFNQFGHGELQQQYSSANPTTPYTIAPPSQEPFGTLSQRNISAQNMNVLMMRLNQRQMGTEGTGFGGSQAFHGRVDQNQANAMPGYFMPSPTPGETATARASRGRKRGHHGQSPSDSEKAKDAHKRHRTGY</sequence>
<feature type="region of interest" description="Disordered" evidence="1">
    <location>
        <begin position="1"/>
        <end position="136"/>
    </location>
</feature>
<feature type="compositionally biased region" description="Basic and acidic residues" evidence="1">
    <location>
        <begin position="9"/>
        <end position="20"/>
    </location>
</feature>
<feature type="compositionally biased region" description="Basic and acidic residues" evidence="1">
    <location>
        <begin position="327"/>
        <end position="354"/>
    </location>
</feature>